<proteinExistence type="predicted"/>
<dbReference type="Proteomes" id="UP000256512">
    <property type="component" value="Unassembled WGS sequence"/>
</dbReference>
<reference evidence="1 2" key="1">
    <citation type="journal article" date="2006" name="Int. J. Syst. Evol. Microbiol.">
        <title>Chryseobacterium piscium sp. nov., isolated from fish of the South Atlantic Ocean off South Africa.</title>
        <authorList>
            <person name="de Beer H."/>
            <person name="Hugo C.J."/>
            <person name="Jooste P.J."/>
            <person name="Vancanneyt M."/>
            <person name="Coenye T."/>
            <person name="Vandamme P."/>
        </authorList>
    </citation>
    <scope>NUCLEOTIDE SEQUENCE [LARGE SCALE GENOMIC DNA]</scope>
    <source>
        <strain evidence="1 2">CCUG 51923</strain>
    </source>
</reference>
<accession>A0A3D9BBN9</accession>
<comment type="caution">
    <text evidence="1">The sequence shown here is derived from an EMBL/GenBank/DDBJ whole genome shotgun (WGS) entry which is preliminary data.</text>
</comment>
<evidence type="ECO:0000313" key="2">
    <source>
        <dbReference type="Proteomes" id="UP000256512"/>
    </source>
</evidence>
<dbReference type="EMBL" id="QNVS01000092">
    <property type="protein sequence ID" value="REC50818.1"/>
    <property type="molecule type" value="Genomic_DNA"/>
</dbReference>
<organism evidence="1 2">
    <name type="scientific">Chryseobacterium piscium</name>
    <dbReference type="NCBI Taxonomy" id="333702"/>
    <lineage>
        <taxon>Bacteria</taxon>
        <taxon>Pseudomonadati</taxon>
        <taxon>Bacteroidota</taxon>
        <taxon>Flavobacteriia</taxon>
        <taxon>Flavobacteriales</taxon>
        <taxon>Weeksellaceae</taxon>
        <taxon>Chryseobacterium group</taxon>
        <taxon>Chryseobacterium</taxon>
    </lineage>
</organism>
<sequence length="166" mass="18098">MDKHTQLKLQLKKLIGADPNYPVTGVIKSVEEDTCTVELEEGFEVPDVKLKSTANGNDNLLIIPKVGSIVTLLSGDGTVDNLTVIKVDQASKIIFNENGLQIEIDSTDSKVSIKNSDASLFDLFTDLVNILKQFKVYTNMGPSGTALPDSVISITKLETDFKQLLK</sequence>
<protein>
    <submittedName>
        <fullName evidence="1">Uncharacterized protein</fullName>
    </submittedName>
</protein>
<evidence type="ECO:0000313" key="1">
    <source>
        <dbReference type="EMBL" id="REC50818.1"/>
    </source>
</evidence>
<name>A0A3D9BBN9_9FLAO</name>
<dbReference type="RefSeq" id="WP_115951650.1">
    <property type="nucleotide sequence ID" value="NZ_QNVS01000092.1"/>
</dbReference>
<dbReference type="AlphaFoldDB" id="A0A3D9BBN9"/>
<keyword evidence="2" id="KW-1185">Reference proteome</keyword>
<gene>
    <name evidence="1" type="ORF">DRF62_18630</name>
</gene>